<dbReference type="SUPFAM" id="SSF52833">
    <property type="entry name" value="Thioredoxin-like"/>
    <property type="match status" value="1"/>
</dbReference>
<comment type="catalytic activity">
    <reaction evidence="4">
        <text>[glutaredoxin]-dithiol + arsenate + glutathione + H(+) = glutathionyl-S-S-[glutaredoxin] + arsenite + H2O</text>
        <dbReference type="Rhea" id="RHEA:22016"/>
        <dbReference type="Rhea" id="RHEA-COMP:10729"/>
        <dbReference type="Rhea" id="RHEA-COMP:17668"/>
        <dbReference type="ChEBI" id="CHEBI:15377"/>
        <dbReference type="ChEBI" id="CHEBI:15378"/>
        <dbReference type="ChEBI" id="CHEBI:29242"/>
        <dbReference type="ChEBI" id="CHEBI:29950"/>
        <dbReference type="ChEBI" id="CHEBI:48597"/>
        <dbReference type="ChEBI" id="CHEBI:57925"/>
        <dbReference type="ChEBI" id="CHEBI:146199"/>
        <dbReference type="EC" id="1.20.4.1"/>
    </reaction>
</comment>
<keyword evidence="2 4" id="KW-0560">Oxidoreductase</keyword>
<keyword evidence="6" id="KW-1185">Reference proteome</keyword>
<evidence type="ECO:0000256" key="3">
    <source>
        <dbReference type="PROSITE-ProRule" id="PRU01282"/>
    </source>
</evidence>
<dbReference type="RefSeq" id="WP_213160894.1">
    <property type="nucleotide sequence ID" value="NZ_CP058214.1"/>
</dbReference>
<comment type="similarity">
    <text evidence="1 3 4">Belongs to the ArsC family.</text>
</comment>
<dbReference type="PROSITE" id="PS51353">
    <property type="entry name" value="ARSC"/>
    <property type="match status" value="1"/>
</dbReference>
<dbReference type="CDD" id="cd03034">
    <property type="entry name" value="ArsC_ArsC"/>
    <property type="match status" value="1"/>
</dbReference>
<organism evidence="5 6">
    <name type="scientific">Kaustia mangrovi</name>
    <dbReference type="NCBI Taxonomy" id="2593653"/>
    <lineage>
        <taxon>Bacteria</taxon>
        <taxon>Pseudomonadati</taxon>
        <taxon>Pseudomonadota</taxon>
        <taxon>Alphaproteobacteria</taxon>
        <taxon>Hyphomicrobiales</taxon>
        <taxon>Parvibaculaceae</taxon>
        <taxon>Kaustia</taxon>
    </lineage>
</organism>
<dbReference type="AlphaFoldDB" id="A0A7S8HCE3"/>
<evidence type="ECO:0000256" key="2">
    <source>
        <dbReference type="ARBA" id="ARBA00023002"/>
    </source>
</evidence>
<dbReference type="NCBIfam" id="TIGR00014">
    <property type="entry name" value="arsC"/>
    <property type="match status" value="1"/>
</dbReference>
<sequence length="116" mass="13222">MDVTMYHNPRCSKSRETLKLLQDMNIRPKLVEYLKAPPSPDELERILKKLGKRPRDVIRRGEAPYKELGLDNPELDDRALIEAMSANPILIERPIVVAGPRAALGRPPEAVLELFR</sequence>
<evidence type="ECO:0000313" key="5">
    <source>
        <dbReference type="EMBL" id="QPC43530.1"/>
    </source>
</evidence>
<evidence type="ECO:0000313" key="6">
    <source>
        <dbReference type="Proteomes" id="UP000593594"/>
    </source>
</evidence>
<proteinExistence type="inferred from homology"/>
<evidence type="ECO:0000256" key="1">
    <source>
        <dbReference type="ARBA" id="ARBA00007198"/>
    </source>
</evidence>
<protein>
    <recommendedName>
        <fullName evidence="4">Arsenate reductase</fullName>
        <ecNumber evidence="4">1.20.4.1</ecNumber>
    </recommendedName>
</protein>
<dbReference type="KEGG" id="kmn:HW532_12990"/>
<dbReference type="Proteomes" id="UP000593594">
    <property type="component" value="Chromosome"/>
</dbReference>
<evidence type="ECO:0000256" key="4">
    <source>
        <dbReference type="RuleBase" id="RU362029"/>
    </source>
</evidence>
<dbReference type="GO" id="GO:0008794">
    <property type="term" value="F:arsenate reductase (glutaredoxin) activity"/>
    <property type="evidence" value="ECO:0007669"/>
    <property type="project" value="UniProtKB-UniRule"/>
</dbReference>
<dbReference type="EMBL" id="CP058214">
    <property type="protein sequence ID" value="QPC43530.1"/>
    <property type="molecule type" value="Genomic_DNA"/>
</dbReference>
<dbReference type="InterPro" id="IPR006660">
    <property type="entry name" value="Arsenate_reductase-like"/>
</dbReference>
<reference evidence="5 6" key="1">
    <citation type="submission" date="2020-06" db="EMBL/GenBank/DDBJ databases">
        <title>Genome sequence of 2 isolates from Red Sea Mangroves.</title>
        <authorList>
            <person name="Sefrji F."/>
            <person name="Michoud G."/>
            <person name="Merlino G."/>
            <person name="Daffonchio D."/>
        </authorList>
    </citation>
    <scope>NUCLEOTIDE SEQUENCE [LARGE SCALE GENOMIC DNA]</scope>
    <source>
        <strain evidence="5 6">R1DC25</strain>
    </source>
</reference>
<dbReference type="Pfam" id="PF03960">
    <property type="entry name" value="ArsC"/>
    <property type="match status" value="1"/>
</dbReference>
<dbReference type="Gene3D" id="3.40.30.10">
    <property type="entry name" value="Glutaredoxin"/>
    <property type="match status" value="1"/>
</dbReference>
<name>A0A7S8HCE3_9HYPH</name>
<dbReference type="EC" id="1.20.4.1" evidence="4"/>
<dbReference type="PANTHER" id="PTHR30041:SF4">
    <property type="entry name" value="ARSENATE REDUCTASE"/>
    <property type="match status" value="1"/>
</dbReference>
<accession>A0A7S8HCE3</accession>
<dbReference type="PANTHER" id="PTHR30041">
    <property type="entry name" value="ARSENATE REDUCTASE"/>
    <property type="match status" value="1"/>
</dbReference>
<dbReference type="InterPro" id="IPR006659">
    <property type="entry name" value="Arsenate_reductase"/>
</dbReference>
<dbReference type="InterPro" id="IPR036249">
    <property type="entry name" value="Thioredoxin-like_sf"/>
</dbReference>
<gene>
    <name evidence="5" type="primary">arsC</name>
    <name evidence="5" type="ORF">HW532_12990</name>
</gene>